<dbReference type="EMBL" id="CP038436">
    <property type="protein sequence ID" value="QBX55952.1"/>
    <property type="molecule type" value="Genomic_DNA"/>
</dbReference>
<reference evidence="2 3" key="1">
    <citation type="submission" date="2019-03" db="EMBL/GenBank/DDBJ databases">
        <title>Three New Species of Nocardioides, Nocardioides euryhalodurans sp. nov., Nocardioides seonyuensis sp. nov. and Nocardioides eburneoflavus sp. nov. Iolated from Soil.</title>
        <authorList>
            <person name="Roh S.G."/>
            <person name="Lee C."/>
            <person name="Kim M.-K."/>
            <person name="Kim S.B."/>
        </authorList>
    </citation>
    <scope>NUCLEOTIDE SEQUENCE [LARGE SCALE GENOMIC DNA]</scope>
    <source>
        <strain evidence="2 3">MMS17-SY207-3</strain>
    </source>
</reference>
<dbReference type="GO" id="GO:0016740">
    <property type="term" value="F:transferase activity"/>
    <property type="evidence" value="ECO:0007669"/>
    <property type="project" value="UniProtKB-KW"/>
</dbReference>
<accession>A0A4V1BMD1</accession>
<keyword evidence="3" id="KW-1185">Reference proteome</keyword>
<evidence type="ECO:0000313" key="2">
    <source>
        <dbReference type="EMBL" id="QBX55952.1"/>
    </source>
</evidence>
<dbReference type="InterPro" id="IPR051678">
    <property type="entry name" value="AGP_Transferase"/>
</dbReference>
<feature type="domain" description="Aminoglycoside phosphotransferase" evidence="1">
    <location>
        <begin position="31"/>
        <end position="263"/>
    </location>
</feature>
<gene>
    <name evidence="2" type="ORF">EXE58_11085</name>
</gene>
<proteinExistence type="predicted"/>
<evidence type="ECO:0000259" key="1">
    <source>
        <dbReference type="Pfam" id="PF01636"/>
    </source>
</evidence>
<dbReference type="PANTHER" id="PTHR21310:SF40">
    <property type="entry name" value="AMINOGLYCOSIDE PHOSPHOTRANSFERASE DOMAIN-CONTAINING PROTEIN-RELATED"/>
    <property type="match status" value="1"/>
</dbReference>
<dbReference type="InterPro" id="IPR002575">
    <property type="entry name" value="Aminoglycoside_PTrfase"/>
</dbReference>
<dbReference type="KEGG" id="nsn:EXE58_11085"/>
<protein>
    <submittedName>
        <fullName evidence="2">Phosphotransferase family protein</fullName>
    </submittedName>
</protein>
<evidence type="ECO:0000313" key="3">
    <source>
        <dbReference type="Proteomes" id="UP000294853"/>
    </source>
</evidence>
<sequence>MSDWDWSRQQRRRLGEFLEEHGLTRGAVATRRIGDGHSNLTYLVSDGAGNRVVVRRPPPPPTPPGAHDMLREARLIGALADTPVPVAKLLATAQADEVIDVHFYVMSFAEGPVVTTHTPPPLATPETRRLIGETLVDTLADLHAVDWRAAGLADLGKPEGFNARHLKRMARLVADADGGPPAHFAAIDEWLTAHVPAESDATIVHNDFRIGNLVLSVERPGAVQAVLDWELATIGDPLFDLGYFLASVPEEPPYNSTQEFGTAMLEEGYPDRSELAERYASRTGADLSELTWYTALALWKLAVLYEYGHRRAKRGVGDPYYADQQRVQQFLQDAHRTVGLPPPPPESTE</sequence>
<keyword evidence="2" id="KW-0808">Transferase</keyword>
<dbReference type="PANTHER" id="PTHR21310">
    <property type="entry name" value="AMINOGLYCOSIDE PHOSPHOTRANSFERASE-RELATED-RELATED"/>
    <property type="match status" value="1"/>
</dbReference>
<dbReference type="AlphaFoldDB" id="A0A4V1BMD1"/>
<organism evidence="2 3">
    <name type="scientific">Nocardioides seonyuensis</name>
    <dbReference type="NCBI Taxonomy" id="2518371"/>
    <lineage>
        <taxon>Bacteria</taxon>
        <taxon>Bacillati</taxon>
        <taxon>Actinomycetota</taxon>
        <taxon>Actinomycetes</taxon>
        <taxon>Propionibacteriales</taxon>
        <taxon>Nocardioidaceae</taxon>
        <taxon>Nocardioides</taxon>
    </lineage>
</organism>
<dbReference type="Pfam" id="PF01636">
    <property type="entry name" value="APH"/>
    <property type="match status" value="1"/>
</dbReference>
<dbReference type="Gene3D" id="3.90.1200.10">
    <property type="match status" value="1"/>
</dbReference>
<dbReference type="OrthoDB" id="3806873at2"/>
<dbReference type="Proteomes" id="UP000294853">
    <property type="component" value="Chromosome"/>
</dbReference>
<dbReference type="InterPro" id="IPR011009">
    <property type="entry name" value="Kinase-like_dom_sf"/>
</dbReference>
<dbReference type="Gene3D" id="3.30.200.20">
    <property type="entry name" value="Phosphorylase Kinase, domain 1"/>
    <property type="match status" value="1"/>
</dbReference>
<dbReference type="InterPro" id="IPR041726">
    <property type="entry name" value="ACAD10_11_N"/>
</dbReference>
<name>A0A4V1BMD1_9ACTN</name>
<dbReference type="SUPFAM" id="SSF56112">
    <property type="entry name" value="Protein kinase-like (PK-like)"/>
    <property type="match status" value="1"/>
</dbReference>
<dbReference type="RefSeq" id="WP_135267943.1">
    <property type="nucleotide sequence ID" value="NZ_CP038436.1"/>
</dbReference>
<dbReference type="CDD" id="cd05154">
    <property type="entry name" value="ACAD10_11_N-like"/>
    <property type="match status" value="1"/>
</dbReference>